<dbReference type="PANTHER" id="PTHR11712:SF336">
    <property type="entry name" value="3-OXOACYL-[ACYL-CARRIER-PROTEIN] SYNTHASE, MITOCHONDRIAL"/>
    <property type="match status" value="1"/>
</dbReference>
<dbReference type="GO" id="GO:0004315">
    <property type="term" value="F:3-oxoacyl-[acyl-carrier-protein] synthase activity"/>
    <property type="evidence" value="ECO:0007669"/>
    <property type="project" value="TreeGrafter"/>
</dbReference>
<dbReference type="AlphaFoldDB" id="A0A2S6H070"/>
<evidence type="ECO:0000259" key="5">
    <source>
        <dbReference type="PROSITE" id="PS52004"/>
    </source>
</evidence>
<evidence type="ECO:0000313" key="6">
    <source>
        <dbReference type="EMBL" id="PPK70807.1"/>
    </source>
</evidence>
<accession>A0A2S6H070</accession>
<name>A0A2S6H070_9GAMM</name>
<dbReference type="Proteomes" id="UP000238071">
    <property type="component" value="Unassembled WGS sequence"/>
</dbReference>
<reference evidence="6 7" key="1">
    <citation type="submission" date="2018-02" db="EMBL/GenBank/DDBJ databases">
        <title>Subsurface microbial communities from deep shales in Ohio and West Virginia, USA.</title>
        <authorList>
            <person name="Wrighton K."/>
        </authorList>
    </citation>
    <scope>NUCLEOTIDE SEQUENCE [LARGE SCALE GENOMIC DNA]</scope>
    <source>
        <strain evidence="6 7">OWC-G53F</strain>
    </source>
</reference>
<dbReference type="InterPro" id="IPR000794">
    <property type="entry name" value="Beta-ketoacyl_synthase"/>
</dbReference>
<dbReference type="InterPro" id="IPR020841">
    <property type="entry name" value="PKS_Beta-ketoAc_synthase_dom"/>
</dbReference>
<comment type="caution">
    <text evidence="6">The sequence shown here is derived from an EMBL/GenBank/DDBJ whole genome shotgun (WGS) entry which is preliminary data.</text>
</comment>
<sequence>MTEKKHSPKSSPCVQITGMGIVSAIGHNIAEFTRSLADGKSGVRRIARSTTPPLAVAIGAEIDGFNFEQMLGQFSDMPESLTQSVQHVTRRAPFTIQTSVISALQAWRQARLDDKPIEPERIGLVIAGHNTTQNYQYSLCSDFQRNPEYLSPRYALQFMDSNQIGVLSEIFNIRGEGFVTGGASASGNVGVIHGARLIQAGLVDACLVVGVVADLSPMEIQGFCTIGAMGGKQFHDQPEKACRPFDALHEGFIYGQASACLVLESGDSANARKAPGLANILGGAINLHATASAQPDIDGETKAMNAALQQSGLAACEIDYLNTHGSSSPLGDKVEIQAIEQVFGDHFPRVRLNATKGLTGHCLYSAGVVEIIATVVQMQQGFIHPNINLENPINATANFCGATAVSQPIHSAMSNSFGFGGINTSIVLQKIPADTDF</sequence>
<dbReference type="OrthoDB" id="5559162at2"/>
<comment type="similarity">
    <text evidence="2 4">Belongs to the thiolase-like superfamily. Beta-ketoacyl-ACP synthases family.</text>
</comment>
<dbReference type="InterPro" id="IPR016039">
    <property type="entry name" value="Thiolase-like"/>
</dbReference>
<dbReference type="RefSeq" id="WP_104424068.1">
    <property type="nucleotide sequence ID" value="NZ_PTIY01000008.1"/>
</dbReference>
<dbReference type="Pfam" id="PF00109">
    <property type="entry name" value="ketoacyl-synt"/>
    <property type="match status" value="1"/>
</dbReference>
<dbReference type="PROSITE" id="PS52004">
    <property type="entry name" value="KS3_2"/>
    <property type="match status" value="1"/>
</dbReference>
<dbReference type="SMART" id="SM00825">
    <property type="entry name" value="PKS_KS"/>
    <property type="match status" value="1"/>
</dbReference>
<dbReference type="GO" id="GO:0006633">
    <property type="term" value="P:fatty acid biosynthetic process"/>
    <property type="evidence" value="ECO:0007669"/>
    <property type="project" value="TreeGrafter"/>
</dbReference>
<organism evidence="6 7">
    <name type="scientific">Methylobacter tundripaludum</name>
    <dbReference type="NCBI Taxonomy" id="173365"/>
    <lineage>
        <taxon>Bacteria</taxon>
        <taxon>Pseudomonadati</taxon>
        <taxon>Pseudomonadota</taxon>
        <taxon>Gammaproteobacteria</taxon>
        <taxon>Methylococcales</taxon>
        <taxon>Methylococcaceae</taxon>
        <taxon>Methylobacter</taxon>
    </lineage>
</organism>
<dbReference type="PANTHER" id="PTHR11712">
    <property type="entry name" value="POLYKETIDE SYNTHASE-RELATED"/>
    <property type="match status" value="1"/>
</dbReference>
<dbReference type="Pfam" id="PF02801">
    <property type="entry name" value="Ketoacyl-synt_C"/>
    <property type="match status" value="1"/>
</dbReference>
<evidence type="ECO:0000256" key="4">
    <source>
        <dbReference type="RuleBase" id="RU003694"/>
    </source>
</evidence>
<proteinExistence type="inferred from homology"/>
<dbReference type="InterPro" id="IPR014030">
    <property type="entry name" value="Ketoacyl_synth_N"/>
</dbReference>
<dbReference type="Gene3D" id="3.40.47.10">
    <property type="match status" value="2"/>
</dbReference>
<gene>
    <name evidence="6" type="ORF">B0F88_108162</name>
</gene>
<protein>
    <submittedName>
        <fullName evidence="6">Malonyl-ACP decarboxylase</fullName>
    </submittedName>
</protein>
<evidence type="ECO:0000313" key="7">
    <source>
        <dbReference type="Proteomes" id="UP000238071"/>
    </source>
</evidence>
<dbReference type="EMBL" id="PTIY01000008">
    <property type="protein sequence ID" value="PPK70807.1"/>
    <property type="molecule type" value="Genomic_DNA"/>
</dbReference>
<dbReference type="SUPFAM" id="SSF53901">
    <property type="entry name" value="Thiolase-like"/>
    <property type="match status" value="2"/>
</dbReference>
<dbReference type="CDD" id="cd00834">
    <property type="entry name" value="KAS_I_II"/>
    <property type="match status" value="1"/>
</dbReference>
<keyword evidence="7" id="KW-1185">Reference proteome</keyword>
<comment type="pathway">
    <text evidence="1">Lipid metabolism; fatty acid biosynthesis.</text>
</comment>
<keyword evidence="3 4" id="KW-0808">Transferase</keyword>
<dbReference type="InterPro" id="IPR014031">
    <property type="entry name" value="Ketoacyl_synth_C"/>
</dbReference>
<evidence type="ECO:0000256" key="3">
    <source>
        <dbReference type="ARBA" id="ARBA00022679"/>
    </source>
</evidence>
<feature type="domain" description="Ketosynthase family 3 (KS3)" evidence="5">
    <location>
        <begin position="11"/>
        <end position="430"/>
    </location>
</feature>
<evidence type="ECO:0000256" key="2">
    <source>
        <dbReference type="ARBA" id="ARBA00008467"/>
    </source>
</evidence>
<dbReference type="GO" id="GO:0005829">
    <property type="term" value="C:cytosol"/>
    <property type="evidence" value="ECO:0007669"/>
    <property type="project" value="TreeGrafter"/>
</dbReference>
<evidence type="ECO:0000256" key="1">
    <source>
        <dbReference type="ARBA" id="ARBA00005194"/>
    </source>
</evidence>
<dbReference type="NCBIfam" id="NF005490">
    <property type="entry name" value="PRK07103.1"/>
    <property type="match status" value="1"/>
</dbReference>